<evidence type="ECO:0000313" key="1">
    <source>
        <dbReference type="EMBL" id="ALL66135.1"/>
    </source>
</evidence>
<dbReference type="RefSeq" id="WP_035989851.1">
    <property type="nucleotide sequence ID" value="NZ_CP012746.1"/>
</dbReference>
<gene>
    <name evidence="1" type="ORF">K788_0003278</name>
</gene>
<dbReference type="GeneID" id="69970133"/>
<protein>
    <submittedName>
        <fullName evidence="1">Uncharacterized protein</fullName>
    </submittedName>
</protein>
<dbReference type="AlphaFoldDB" id="A0A0P0RDB1"/>
<accession>A0A0P0RDB1</accession>
<evidence type="ECO:0000313" key="2">
    <source>
        <dbReference type="Proteomes" id="UP000019146"/>
    </source>
</evidence>
<proteinExistence type="predicted"/>
<dbReference type="EMBL" id="CP012746">
    <property type="protein sequence ID" value="ALL66135.1"/>
    <property type="molecule type" value="Genomic_DNA"/>
</dbReference>
<dbReference type="Proteomes" id="UP000019146">
    <property type="component" value="Chromosome 1"/>
</dbReference>
<organism evidence="1 2">
    <name type="scientific">Paraburkholderia caribensis MBA4</name>
    <dbReference type="NCBI Taxonomy" id="1323664"/>
    <lineage>
        <taxon>Bacteria</taxon>
        <taxon>Pseudomonadati</taxon>
        <taxon>Pseudomonadota</taxon>
        <taxon>Betaproteobacteria</taxon>
        <taxon>Burkholderiales</taxon>
        <taxon>Burkholderiaceae</taxon>
        <taxon>Paraburkholderia</taxon>
    </lineage>
</organism>
<dbReference type="KEGG" id="bcai:K788_0003278"/>
<reference evidence="1 2" key="1">
    <citation type="journal article" date="2014" name="Genome Announc.">
        <title>Draft Genome Sequence of the Haloacid-Degrading Burkholderia caribensis Strain MBA4.</title>
        <authorList>
            <person name="Pan Y."/>
            <person name="Kong K.F."/>
            <person name="Tsang J.S."/>
        </authorList>
    </citation>
    <scope>NUCLEOTIDE SEQUENCE [LARGE SCALE GENOMIC DNA]</scope>
    <source>
        <strain evidence="1 2">MBA4</strain>
    </source>
</reference>
<name>A0A0P0RDB1_9BURK</name>
<sequence>MNAFVRSEGSKRDQLDELAVAYARAYRRCLDPHARRMGDALRGAVAYLWNAGGGKNVSASIRAAQLAILSVSPVKLSDGTNEHLCVARMDANGAIGFELGDDDARAAKIRPLDEVAEVFWFRGDDKHGRATVAVLEVMECLLTAEVSV</sequence>